<feature type="transmembrane region" description="Helical" evidence="10">
    <location>
        <begin position="213"/>
        <end position="233"/>
    </location>
</feature>
<evidence type="ECO:0000256" key="8">
    <source>
        <dbReference type="ARBA" id="ARBA00044504"/>
    </source>
</evidence>
<evidence type="ECO:0000256" key="9">
    <source>
        <dbReference type="RuleBase" id="RU003346"/>
    </source>
</evidence>
<name>A0AAD8KP27_TARER</name>
<evidence type="ECO:0000256" key="1">
    <source>
        <dbReference type="ARBA" id="ARBA00004141"/>
    </source>
</evidence>
<dbReference type="Pfam" id="PF00083">
    <property type="entry name" value="Sugar_tr"/>
    <property type="match status" value="1"/>
</dbReference>
<protein>
    <recommendedName>
        <fullName evidence="11">Major facilitator superfamily (MFS) profile domain-containing protein</fullName>
    </recommendedName>
</protein>
<dbReference type="EMBL" id="JAUHHV010000004">
    <property type="protein sequence ID" value="KAK1426680.1"/>
    <property type="molecule type" value="Genomic_DNA"/>
</dbReference>
<dbReference type="InterPro" id="IPR020846">
    <property type="entry name" value="MFS_dom"/>
</dbReference>
<feature type="transmembrane region" description="Helical" evidence="10">
    <location>
        <begin position="412"/>
        <end position="434"/>
    </location>
</feature>
<dbReference type="AlphaFoldDB" id="A0AAD8KP27"/>
<dbReference type="PRINTS" id="PR00171">
    <property type="entry name" value="SUGRTRNSPORT"/>
</dbReference>
<keyword evidence="6 10" id="KW-1133">Transmembrane helix</keyword>
<dbReference type="GO" id="GO:0016020">
    <property type="term" value="C:membrane"/>
    <property type="evidence" value="ECO:0007669"/>
    <property type="project" value="UniProtKB-SubCell"/>
</dbReference>
<feature type="transmembrane region" description="Helical" evidence="10">
    <location>
        <begin position="155"/>
        <end position="175"/>
    </location>
</feature>
<sequence length="524" mass="56810">MLELAHCLYDMDAYGMRNARPFSSSSSSYTATRHYCQLPVASFYKALNPNHAIYSDTFLHTAINPNHCYFNPPDLTQSAAMAIEKDMEQTETVEMVRAPLIDQVEKGKENNFMVYLSTFVAVCGSFAFGSCAGYSSPTQFAIREDLNLSLAEYSLFGSILTFGAMIGAIASGPMADFFGRKGALRISTAFCTAGWLAIYFAQGPLPLDIGRLATGFGMGVFSYVVPVFIAEIAPKRLRGGLTAANQLMICAGVSVAFIIGTMLAWRVLALTGLIPCAVLLVGLFFVPESPRWLAKIGKHKEFEAALRKLRGKDADVSEEAVEILDYIETLQKLPKAKIFDLFQRRYLRSVTIGVGLMVCQQFGGINGICFYTSSIFESAGFPADIGTITYAILQVIITALNALFVDKAGRKPLLLVSGAGLVTGCLLTAVSFYLKTYEIGLEAAPALAVTGILLYIASFSAGMGAVPWIMMSEIFPINIKGAAGSLATLVNWFGAWAVSFTFNFLLSWSSYGTFIKFGADTSRH</sequence>
<dbReference type="SUPFAM" id="SSF103473">
    <property type="entry name" value="MFS general substrate transporter"/>
    <property type="match status" value="1"/>
</dbReference>
<feature type="transmembrane region" description="Helical" evidence="10">
    <location>
        <begin position="350"/>
        <end position="373"/>
    </location>
</feature>
<dbReference type="FunFam" id="1.20.1250.20:FF:000043">
    <property type="entry name" value="sugar transporter ERD6-like 6"/>
    <property type="match status" value="1"/>
</dbReference>
<feature type="transmembrane region" description="Helical" evidence="10">
    <location>
        <begin position="182"/>
        <end position="201"/>
    </location>
</feature>
<dbReference type="GO" id="GO:0051119">
    <property type="term" value="F:sugar transmembrane transporter activity"/>
    <property type="evidence" value="ECO:0007669"/>
    <property type="project" value="InterPro"/>
</dbReference>
<evidence type="ECO:0000256" key="4">
    <source>
        <dbReference type="ARBA" id="ARBA00022597"/>
    </source>
</evidence>
<dbReference type="InterPro" id="IPR005829">
    <property type="entry name" value="Sugar_transporter_CS"/>
</dbReference>
<keyword evidence="4" id="KW-0762">Sugar transport</keyword>
<dbReference type="PROSITE" id="PS50850">
    <property type="entry name" value="MFS"/>
    <property type="match status" value="1"/>
</dbReference>
<dbReference type="PANTHER" id="PTHR48021">
    <property type="match status" value="1"/>
</dbReference>
<reference evidence="12" key="1">
    <citation type="journal article" date="2023" name="bioRxiv">
        <title>Improved chromosome-level genome assembly for marigold (Tagetes erecta).</title>
        <authorList>
            <person name="Jiang F."/>
            <person name="Yuan L."/>
            <person name="Wang S."/>
            <person name="Wang H."/>
            <person name="Xu D."/>
            <person name="Wang A."/>
            <person name="Fan W."/>
        </authorList>
    </citation>
    <scope>NUCLEOTIDE SEQUENCE</scope>
    <source>
        <strain evidence="12">WSJ</strain>
        <tissue evidence="12">Leaf</tissue>
    </source>
</reference>
<keyword evidence="5 10" id="KW-0812">Transmembrane</keyword>
<comment type="similarity">
    <text evidence="8">Belongs to the major facilitator superfamily. Phosphate:H(+) symporter (TC 2.A.1.9) family.</text>
</comment>
<dbReference type="PANTHER" id="PTHR48021:SF13">
    <property type="entry name" value="SUGAR TRANSPORTER ERD6-LIKE 7"/>
    <property type="match status" value="1"/>
</dbReference>
<evidence type="ECO:0000256" key="2">
    <source>
        <dbReference type="ARBA" id="ARBA00010992"/>
    </source>
</evidence>
<dbReference type="PROSITE" id="PS00216">
    <property type="entry name" value="SUGAR_TRANSPORT_1"/>
    <property type="match status" value="1"/>
</dbReference>
<dbReference type="Proteomes" id="UP001229421">
    <property type="component" value="Unassembled WGS sequence"/>
</dbReference>
<comment type="similarity">
    <text evidence="2 9">Belongs to the major facilitator superfamily. Sugar transporter (TC 2.A.1.1) family.</text>
</comment>
<keyword evidence="13" id="KW-1185">Reference proteome</keyword>
<keyword evidence="7 10" id="KW-0472">Membrane</keyword>
<feature type="transmembrane region" description="Helical" evidence="10">
    <location>
        <begin position="112"/>
        <end position="135"/>
    </location>
</feature>
<dbReference type="NCBIfam" id="TIGR00879">
    <property type="entry name" value="SP"/>
    <property type="match status" value="1"/>
</dbReference>
<evidence type="ECO:0000256" key="7">
    <source>
        <dbReference type="ARBA" id="ARBA00023136"/>
    </source>
</evidence>
<dbReference type="InterPro" id="IPR050549">
    <property type="entry name" value="MFS_Trehalose_Transporter"/>
</dbReference>
<comment type="subcellular location">
    <subcellularLocation>
        <location evidence="1">Membrane</location>
        <topology evidence="1">Multi-pass membrane protein</topology>
    </subcellularLocation>
</comment>
<feature type="transmembrane region" description="Helical" evidence="10">
    <location>
        <begin position="446"/>
        <end position="470"/>
    </location>
</feature>
<dbReference type="InterPro" id="IPR044775">
    <property type="entry name" value="MFS_ERD6/Tret1-like"/>
</dbReference>
<evidence type="ECO:0000256" key="6">
    <source>
        <dbReference type="ARBA" id="ARBA00022989"/>
    </source>
</evidence>
<proteinExistence type="inferred from homology"/>
<evidence type="ECO:0000313" key="13">
    <source>
        <dbReference type="Proteomes" id="UP001229421"/>
    </source>
</evidence>
<evidence type="ECO:0000256" key="5">
    <source>
        <dbReference type="ARBA" id="ARBA00022692"/>
    </source>
</evidence>
<feature type="transmembrane region" description="Helical" evidence="10">
    <location>
        <begin position="265"/>
        <end position="286"/>
    </location>
</feature>
<organism evidence="12 13">
    <name type="scientific">Tagetes erecta</name>
    <name type="common">African marigold</name>
    <dbReference type="NCBI Taxonomy" id="13708"/>
    <lineage>
        <taxon>Eukaryota</taxon>
        <taxon>Viridiplantae</taxon>
        <taxon>Streptophyta</taxon>
        <taxon>Embryophyta</taxon>
        <taxon>Tracheophyta</taxon>
        <taxon>Spermatophyta</taxon>
        <taxon>Magnoliopsida</taxon>
        <taxon>eudicotyledons</taxon>
        <taxon>Gunneridae</taxon>
        <taxon>Pentapetalae</taxon>
        <taxon>asterids</taxon>
        <taxon>campanulids</taxon>
        <taxon>Asterales</taxon>
        <taxon>Asteraceae</taxon>
        <taxon>Asteroideae</taxon>
        <taxon>Heliantheae alliance</taxon>
        <taxon>Tageteae</taxon>
        <taxon>Tagetes</taxon>
    </lineage>
</organism>
<gene>
    <name evidence="12" type="ORF">QVD17_15357</name>
</gene>
<feature type="transmembrane region" description="Helical" evidence="10">
    <location>
        <begin position="240"/>
        <end position="259"/>
    </location>
</feature>
<comment type="caution">
    <text evidence="12">The sequence shown here is derived from an EMBL/GenBank/DDBJ whole genome shotgun (WGS) entry which is preliminary data.</text>
</comment>
<feature type="domain" description="Major facilitator superfamily (MFS) profile" evidence="11">
    <location>
        <begin position="117"/>
        <end position="524"/>
    </location>
</feature>
<evidence type="ECO:0000256" key="10">
    <source>
        <dbReference type="SAM" id="Phobius"/>
    </source>
</evidence>
<dbReference type="CDD" id="cd17358">
    <property type="entry name" value="MFS_GLUT6_8_Class3_like"/>
    <property type="match status" value="1"/>
</dbReference>
<dbReference type="Gene3D" id="1.20.1250.20">
    <property type="entry name" value="MFS general substrate transporter like domains"/>
    <property type="match status" value="1"/>
</dbReference>
<keyword evidence="3 9" id="KW-0813">Transport</keyword>
<evidence type="ECO:0000313" key="12">
    <source>
        <dbReference type="EMBL" id="KAK1426680.1"/>
    </source>
</evidence>
<dbReference type="InterPro" id="IPR003663">
    <property type="entry name" value="Sugar/inositol_transpt"/>
</dbReference>
<feature type="transmembrane region" description="Helical" evidence="10">
    <location>
        <begin position="482"/>
        <end position="506"/>
    </location>
</feature>
<dbReference type="InterPro" id="IPR036259">
    <property type="entry name" value="MFS_trans_sf"/>
</dbReference>
<feature type="transmembrane region" description="Helical" evidence="10">
    <location>
        <begin position="385"/>
        <end position="405"/>
    </location>
</feature>
<accession>A0AAD8KP27</accession>
<dbReference type="InterPro" id="IPR005828">
    <property type="entry name" value="MFS_sugar_transport-like"/>
</dbReference>
<evidence type="ECO:0000259" key="11">
    <source>
        <dbReference type="PROSITE" id="PS50850"/>
    </source>
</evidence>
<evidence type="ECO:0000256" key="3">
    <source>
        <dbReference type="ARBA" id="ARBA00022448"/>
    </source>
</evidence>